<gene>
    <name evidence="1" type="ORF">FRX31_003249</name>
</gene>
<keyword evidence="2" id="KW-1185">Reference proteome</keyword>
<reference evidence="1 2" key="1">
    <citation type="submission" date="2020-06" db="EMBL/GenBank/DDBJ databases">
        <title>Transcriptomic and genomic resources for Thalictrum thalictroides and T. hernandezii: Facilitating candidate gene discovery in an emerging model plant lineage.</title>
        <authorList>
            <person name="Arias T."/>
            <person name="Riano-Pachon D.M."/>
            <person name="Di Stilio V.S."/>
        </authorList>
    </citation>
    <scope>NUCLEOTIDE SEQUENCE [LARGE SCALE GENOMIC DNA]</scope>
    <source>
        <strain evidence="2">cv. WT478/WT964</strain>
        <tissue evidence="1">Leaves</tissue>
    </source>
</reference>
<protein>
    <recommendedName>
        <fullName evidence="3">F-box protein</fullName>
    </recommendedName>
</protein>
<organism evidence="1 2">
    <name type="scientific">Thalictrum thalictroides</name>
    <name type="common">Rue-anemone</name>
    <name type="synonym">Anemone thalictroides</name>
    <dbReference type="NCBI Taxonomy" id="46969"/>
    <lineage>
        <taxon>Eukaryota</taxon>
        <taxon>Viridiplantae</taxon>
        <taxon>Streptophyta</taxon>
        <taxon>Embryophyta</taxon>
        <taxon>Tracheophyta</taxon>
        <taxon>Spermatophyta</taxon>
        <taxon>Magnoliopsida</taxon>
        <taxon>Ranunculales</taxon>
        <taxon>Ranunculaceae</taxon>
        <taxon>Thalictroideae</taxon>
        <taxon>Thalictrum</taxon>
    </lineage>
</organism>
<proteinExistence type="predicted"/>
<dbReference type="OrthoDB" id="1867629at2759"/>
<accession>A0A7J6XBP9</accession>
<comment type="caution">
    <text evidence="1">The sequence shown here is derived from an EMBL/GenBank/DDBJ whole genome shotgun (WGS) entry which is preliminary data.</text>
</comment>
<dbReference type="EMBL" id="JABWDY010001758">
    <property type="protein sequence ID" value="KAF5207164.1"/>
    <property type="molecule type" value="Genomic_DNA"/>
</dbReference>
<sequence>MPDVYSFVRYCSLKLALLRENIACFEWVHDPPKTDNWHCKIWVLNEYGVKESWTKLYTVVLESRAFSKFISMNGMIIWLKRDGLTGKFSFRVCNPITQELIDLPFDLYSNQDLLFANYKESCVSVNSAYCAASRVSAVVDV</sequence>
<dbReference type="Proteomes" id="UP000554482">
    <property type="component" value="Unassembled WGS sequence"/>
</dbReference>
<evidence type="ECO:0000313" key="2">
    <source>
        <dbReference type="Proteomes" id="UP000554482"/>
    </source>
</evidence>
<evidence type="ECO:0000313" key="1">
    <source>
        <dbReference type="EMBL" id="KAF5207164.1"/>
    </source>
</evidence>
<name>A0A7J6XBP9_THATH</name>
<dbReference type="AlphaFoldDB" id="A0A7J6XBP9"/>
<evidence type="ECO:0008006" key="3">
    <source>
        <dbReference type="Google" id="ProtNLM"/>
    </source>
</evidence>